<dbReference type="PROSITE" id="PS50110">
    <property type="entry name" value="RESPONSE_REGULATORY"/>
    <property type="match status" value="1"/>
</dbReference>
<feature type="domain" description="Response regulatory" evidence="2">
    <location>
        <begin position="20"/>
        <end position="131"/>
    </location>
</feature>
<dbReference type="SMART" id="SM00448">
    <property type="entry name" value="REC"/>
    <property type="match status" value="1"/>
</dbReference>
<accession>A0A1Q9B2Y1</accession>
<evidence type="ECO:0000259" key="2">
    <source>
        <dbReference type="PROSITE" id="PS50110"/>
    </source>
</evidence>
<dbReference type="Proteomes" id="UP000186364">
    <property type="component" value="Unassembled WGS sequence"/>
</dbReference>
<dbReference type="InterPro" id="IPR001789">
    <property type="entry name" value="Sig_transdc_resp-reg_receiver"/>
</dbReference>
<keyword evidence="1" id="KW-0597">Phosphoprotein</keyword>
<keyword evidence="4" id="KW-1185">Reference proteome</keyword>
<evidence type="ECO:0000256" key="1">
    <source>
        <dbReference type="PROSITE-ProRule" id="PRU00169"/>
    </source>
</evidence>
<feature type="modified residue" description="4-aspartylphosphate" evidence="1">
    <location>
        <position position="70"/>
    </location>
</feature>
<evidence type="ECO:0000313" key="4">
    <source>
        <dbReference type="Proteomes" id="UP000186364"/>
    </source>
</evidence>
<dbReference type="GO" id="GO:0000160">
    <property type="term" value="P:phosphorelay signal transduction system"/>
    <property type="evidence" value="ECO:0007669"/>
    <property type="project" value="InterPro"/>
</dbReference>
<organism evidence="3 4">
    <name type="scientific">Xaviernesmea oryzae</name>
    <dbReference type="NCBI Taxonomy" id="464029"/>
    <lineage>
        <taxon>Bacteria</taxon>
        <taxon>Pseudomonadati</taxon>
        <taxon>Pseudomonadota</taxon>
        <taxon>Alphaproteobacteria</taxon>
        <taxon>Hyphomicrobiales</taxon>
        <taxon>Rhizobiaceae</taxon>
        <taxon>Rhizobium/Agrobacterium group</taxon>
        <taxon>Xaviernesmea</taxon>
    </lineage>
</organism>
<name>A0A1Q9B2Y1_9HYPH</name>
<dbReference type="Gene3D" id="3.40.50.2300">
    <property type="match status" value="1"/>
</dbReference>
<dbReference type="EMBL" id="MKIP01000026">
    <property type="protein sequence ID" value="OLP62368.1"/>
    <property type="molecule type" value="Genomic_DNA"/>
</dbReference>
<proteinExistence type="predicted"/>
<dbReference type="InterPro" id="IPR011006">
    <property type="entry name" value="CheY-like_superfamily"/>
</dbReference>
<protein>
    <recommendedName>
        <fullName evidence="2">Response regulatory domain-containing protein</fullName>
    </recommendedName>
</protein>
<dbReference type="AlphaFoldDB" id="A0A1Q9B2Y1"/>
<reference evidence="3 4" key="1">
    <citation type="submission" date="2016-09" db="EMBL/GenBank/DDBJ databases">
        <title>Rhizobium sp. nov., a novel species isolated from the rice rhizosphere.</title>
        <authorList>
            <person name="Zhao J."/>
            <person name="Zhang X."/>
        </authorList>
    </citation>
    <scope>NUCLEOTIDE SEQUENCE [LARGE SCALE GENOMIC DNA]</scope>
    <source>
        <strain evidence="3 4">1.7048</strain>
    </source>
</reference>
<sequence length="135" mass="14838">MHWIQEDTFVTPSDVAPIKRILVLEDNFIIAMEAEDILRSLGVEHVEIATNAQQARQLAGEHAFDFALLDVNLGSETSFAFADELSARGTPFGFVTGYGESAVFPPALRSLPRITKPFNEDMMATLLAAVSANRR</sequence>
<dbReference type="Pfam" id="PF00072">
    <property type="entry name" value="Response_reg"/>
    <property type="match status" value="1"/>
</dbReference>
<dbReference type="SUPFAM" id="SSF52172">
    <property type="entry name" value="CheY-like"/>
    <property type="match status" value="1"/>
</dbReference>
<comment type="caution">
    <text evidence="3">The sequence shown here is derived from an EMBL/GenBank/DDBJ whole genome shotgun (WGS) entry which is preliminary data.</text>
</comment>
<gene>
    <name evidence="3" type="ORF">BJF93_23725</name>
</gene>
<dbReference type="OrthoDB" id="582170at2"/>
<evidence type="ECO:0000313" key="3">
    <source>
        <dbReference type="EMBL" id="OLP62368.1"/>
    </source>
</evidence>